<protein>
    <recommendedName>
        <fullName evidence="2">AB hydrolase-1 domain-containing protein</fullName>
    </recommendedName>
</protein>
<dbReference type="GO" id="GO:0016787">
    <property type="term" value="F:hydrolase activity"/>
    <property type="evidence" value="ECO:0007669"/>
    <property type="project" value="UniProtKB-KW"/>
</dbReference>
<dbReference type="InterPro" id="IPR000073">
    <property type="entry name" value="AB_hydrolase_1"/>
</dbReference>
<organism evidence="3">
    <name type="scientific">Mucochytrium quahogii</name>
    <dbReference type="NCBI Taxonomy" id="96639"/>
    <lineage>
        <taxon>Eukaryota</taxon>
        <taxon>Sar</taxon>
        <taxon>Stramenopiles</taxon>
        <taxon>Bigyra</taxon>
        <taxon>Labyrinthulomycetes</taxon>
        <taxon>Thraustochytrida</taxon>
        <taxon>Thraustochytriidae</taxon>
        <taxon>Mucochytrium</taxon>
    </lineage>
</organism>
<evidence type="ECO:0000313" key="3">
    <source>
        <dbReference type="EMBL" id="CAD9704101.1"/>
    </source>
</evidence>
<proteinExistence type="predicted"/>
<dbReference type="Pfam" id="PF00561">
    <property type="entry name" value="Abhydrolase_1"/>
    <property type="match status" value="1"/>
</dbReference>
<gene>
    <name evidence="3" type="ORF">QSP1433_LOCUS15568</name>
</gene>
<dbReference type="AlphaFoldDB" id="A0A7S2SM53"/>
<dbReference type="GO" id="GO:0016020">
    <property type="term" value="C:membrane"/>
    <property type="evidence" value="ECO:0007669"/>
    <property type="project" value="TreeGrafter"/>
</dbReference>
<evidence type="ECO:0000259" key="2">
    <source>
        <dbReference type="Pfam" id="PF00561"/>
    </source>
</evidence>
<dbReference type="InterPro" id="IPR050266">
    <property type="entry name" value="AB_hydrolase_sf"/>
</dbReference>
<dbReference type="PANTHER" id="PTHR43798">
    <property type="entry name" value="MONOACYLGLYCEROL LIPASE"/>
    <property type="match status" value="1"/>
</dbReference>
<keyword evidence="1" id="KW-0378">Hydrolase</keyword>
<sequence length="373" mass="42416">MSVSDMIRSKFSDWYYGEENKDAGKVDMAKKKRQRGTAVLELESRIIARTVETRDGVKLSTSVIKGGPKVMLLCAPLGLHDLSIYYPMMLHFGSEYTYVGWNYRGMFKSGTPKRNRQISIRDHAQDALQVLEQRGFDHADVLVGHSMGVSVGLEFVLLYPEKVNSLIFLNGAHGNVFSTAFQPAVRIPFVGNISEWLVRTLLQNNPRLIVTGIRNFMKFAPVQVGLNLWSRMFGSETARNASGDYYLSNFFENYFNGICRDDKTSKNYLRSFQELNAHSVYHLLHTIQHPTLLISGVFDYVTPSYHMREMAREMKNSTHISDPWSTHASLLENPELVVAQAQVFLAKQSSRFQRCSSTHFESIQTVSDSVCEE</sequence>
<dbReference type="SUPFAM" id="SSF53474">
    <property type="entry name" value="alpha/beta-Hydrolases"/>
    <property type="match status" value="1"/>
</dbReference>
<evidence type="ECO:0000256" key="1">
    <source>
        <dbReference type="ARBA" id="ARBA00022801"/>
    </source>
</evidence>
<name>A0A7S2SM53_9STRA</name>
<dbReference type="EMBL" id="HBHK01024754">
    <property type="protein sequence ID" value="CAD9704101.1"/>
    <property type="molecule type" value="Transcribed_RNA"/>
</dbReference>
<feature type="domain" description="AB hydrolase-1" evidence="2">
    <location>
        <begin position="82"/>
        <end position="334"/>
    </location>
</feature>
<dbReference type="PANTHER" id="PTHR43798:SF31">
    <property type="entry name" value="AB HYDROLASE SUPERFAMILY PROTEIN YCLE"/>
    <property type="match status" value="1"/>
</dbReference>
<dbReference type="Gene3D" id="3.40.50.1820">
    <property type="entry name" value="alpha/beta hydrolase"/>
    <property type="match status" value="1"/>
</dbReference>
<reference evidence="3" key="1">
    <citation type="submission" date="2021-01" db="EMBL/GenBank/DDBJ databases">
        <authorList>
            <person name="Corre E."/>
            <person name="Pelletier E."/>
            <person name="Niang G."/>
            <person name="Scheremetjew M."/>
            <person name="Finn R."/>
            <person name="Kale V."/>
            <person name="Holt S."/>
            <person name="Cochrane G."/>
            <person name="Meng A."/>
            <person name="Brown T."/>
            <person name="Cohen L."/>
        </authorList>
    </citation>
    <scope>NUCLEOTIDE SEQUENCE</scope>
    <source>
        <strain evidence="3">NY070348D</strain>
    </source>
</reference>
<accession>A0A7S2SM53</accession>
<dbReference type="InterPro" id="IPR029058">
    <property type="entry name" value="AB_hydrolase_fold"/>
</dbReference>